<dbReference type="KEGG" id="aue:C5O00_10630"/>
<feature type="chain" id="PRO_5015770670" evidence="2">
    <location>
        <begin position="23"/>
        <end position="147"/>
    </location>
</feature>
<reference evidence="3 4" key="1">
    <citation type="submission" date="2018-02" db="EMBL/GenBank/DDBJ databases">
        <title>Genomic analysis of the strain RR4-38 isolated from a seawater recirculating aquaculture system.</title>
        <authorList>
            <person name="Kim Y.-S."/>
            <person name="Jang Y.H."/>
            <person name="Kim K.-H."/>
        </authorList>
    </citation>
    <scope>NUCLEOTIDE SEQUENCE [LARGE SCALE GENOMIC DNA]</scope>
    <source>
        <strain evidence="3 4">RR4-38</strain>
    </source>
</reference>
<proteinExistence type="predicted"/>
<feature type="coiled-coil region" evidence="1">
    <location>
        <begin position="33"/>
        <end position="60"/>
    </location>
</feature>
<accession>A0A2S0HY62</accession>
<evidence type="ECO:0000256" key="2">
    <source>
        <dbReference type="SAM" id="SignalP"/>
    </source>
</evidence>
<protein>
    <submittedName>
        <fullName evidence="3">Uncharacterized protein</fullName>
    </submittedName>
</protein>
<dbReference type="EMBL" id="CP027062">
    <property type="protein sequence ID" value="AVI51592.1"/>
    <property type="molecule type" value="Genomic_DNA"/>
</dbReference>
<keyword evidence="2" id="KW-0732">Signal</keyword>
<keyword evidence="1" id="KW-0175">Coiled coil</keyword>
<keyword evidence="4" id="KW-1185">Reference proteome</keyword>
<evidence type="ECO:0000256" key="1">
    <source>
        <dbReference type="SAM" id="Coils"/>
    </source>
</evidence>
<dbReference type="Proteomes" id="UP000238442">
    <property type="component" value="Chromosome"/>
</dbReference>
<feature type="signal peptide" evidence="2">
    <location>
        <begin position="1"/>
        <end position="22"/>
    </location>
</feature>
<dbReference type="AlphaFoldDB" id="A0A2S0HY62"/>
<sequence length="147" mass="16335">MKLRYVIALSIFLVGGMGATMAQTYTPPSREQVENYLDEIDSCKAFLKDLEADITEMENNPELVTLAQYKEAIALRSRAQSCLRSTRAKLDEMRKKYPGWFNSPGATVNLSKGGHVTPKELRAGLDAIEAKIDKLLSRLTAIDEPAN</sequence>
<organism evidence="3 4">
    <name type="scientific">Pukyongia salina</name>
    <dbReference type="NCBI Taxonomy" id="2094025"/>
    <lineage>
        <taxon>Bacteria</taxon>
        <taxon>Pseudomonadati</taxon>
        <taxon>Bacteroidota</taxon>
        <taxon>Flavobacteriia</taxon>
        <taxon>Flavobacteriales</taxon>
        <taxon>Flavobacteriaceae</taxon>
        <taxon>Pukyongia</taxon>
    </lineage>
</organism>
<gene>
    <name evidence="3" type="ORF">C5O00_10630</name>
</gene>
<evidence type="ECO:0000313" key="4">
    <source>
        <dbReference type="Proteomes" id="UP000238442"/>
    </source>
</evidence>
<dbReference type="RefSeq" id="WP_105216832.1">
    <property type="nucleotide sequence ID" value="NZ_CP027062.1"/>
</dbReference>
<evidence type="ECO:0000313" key="3">
    <source>
        <dbReference type="EMBL" id="AVI51592.1"/>
    </source>
</evidence>
<name>A0A2S0HY62_9FLAO</name>